<evidence type="ECO:0000256" key="1">
    <source>
        <dbReference type="SAM" id="Phobius"/>
    </source>
</evidence>
<keyword evidence="1" id="KW-1133">Transmembrane helix</keyword>
<sequence>MATGHSPLAFIENKEAPVVLIEVTSDGHARRLEVTDDLIDGYIENDFSTYGSRIEQPADVETIKLFWSRRIGDYNGNMTPVPLSPHTFRRIAQFSRIPEIYARVLDYKAATCIFATPQLPLFLRHTSPKVIRKRYLSFILQSAPGAMSHVCVSASFTYDFSTKHMYVFMHGLASNNYDRFSYAIQGGASSTSAFLIPSIIVRFNLEQRVKALNLWQDKIYWNERKIGIRFDHYDNPELSSIDFSTLSKDLNAANTNLAFIILLCKSTTRMLEFLDQVARRYKSQADSMKVAQEESVELEQLLLETNAELRSWNAGLEDRAEYLSKRGQALVQTIYSGIAQRDSAISLRLASTSTSLAQSSQSMAISTSRDSAVMRIIAAITVFFLPATFTAVSLIISHEVRTQA</sequence>
<evidence type="ECO:0000313" key="3">
    <source>
        <dbReference type="Proteomes" id="UP001578633"/>
    </source>
</evidence>
<protein>
    <submittedName>
        <fullName evidence="2">Uncharacterized protein</fullName>
    </submittedName>
</protein>
<keyword evidence="1" id="KW-0472">Membrane</keyword>
<reference evidence="2 3" key="1">
    <citation type="submission" date="2024-09" db="EMBL/GenBank/DDBJ databases">
        <title>T2T genomes of carrot and Alternaria dauci and their utility for understanding host-pathogen interaction during carrot leaf blight disease.</title>
        <authorList>
            <person name="Liu W."/>
            <person name="Xu S."/>
            <person name="Ou C."/>
            <person name="Liu X."/>
            <person name="Zhuang F."/>
            <person name="Deng X.W."/>
        </authorList>
    </citation>
    <scope>NUCLEOTIDE SEQUENCE [LARGE SCALE GENOMIC DNA]</scope>
    <source>
        <strain evidence="2 3">A2016</strain>
    </source>
</reference>
<organism evidence="2 3">
    <name type="scientific">Alternaria dauci</name>
    <dbReference type="NCBI Taxonomy" id="48095"/>
    <lineage>
        <taxon>Eukaryota</taxon>
        <taxon>Fungi</taxon>
        <taxon>Dikarya</taxon>
        <taxon>Ascomycota</taxon>
        <taxon>Pezizomycotina</taxon>
        <taxon>Dothideomycetes</taxon>
        <taxon>Pleosporomycetidae</taxon>
        <taxon>Pleosporales</taxon>
        <taxon>Pleosporineae</taxon>
        <taxon>Pleosporaceae</taxon>
        <taxon>Alternaria</taxon>
        <taxon>Alternaria sect. Porri</taxon>
    </lineage>
</organism>
<dbReference type="Proteomes" id="UP001578633">
    <property type="component" value="Chromosome 2"/>
</dbReference>
<feature type="transmembrane region" description="Helical" evidence="1">
    <location>
        <begin position="372"/>
        <end position="396"/>
    </location>
</feature>
<accession>A0ABR3USL3</accession>
<keyword evidence="3" id="KW-1185">Reference proteome</keyword>
<comment type="caution">
    <text evidence="2">The sequence shown here is derived from an EMBL/GenBank/DDBJ whole genome shotgun (WGS) entry which is preliminary data.</text>
</comment>
<keyword evidence="1" id="KW-0812">Transmembrane</keyword>
<evidence type="ECO:0000313" key="2">
    <source>
        <dbReference type="EMBL" id="KAL1799470.1"/>
    </source>
</evidence>
<gene>
    <name evidence="2" type="ORF">ACET3X_003507</name>
</gene>
<dbReference type="EMBL" id="JBHGVX010000002">
    <property type="protein sequence ID" value="KAL1799470.1"/>
    <property type="molecule type" value="Genomic_DNA"/>
</dbReference>
<proteinExistence type="predicted"/>
<name>A0ABR3USL3_9PLEO</name>
<dbReference type="RefSeq" id="XP_069310054.1">
    <property type="nucleotide sequence ID" value="XM_069448789.1"/>
</dbReference>
<dbReference type="GeneID" id="96083829"/>